<sequence>MFFTNSARSKKCKSIKISKETNFSTASSLDASCARTANLPAAASKKESGNGWCNRHSMEPADESQLLNEAQQLQLSSTIGQKRGESECE</sequence>
<protein>
    <submittedName>
        <fullName evidence="2">Uncharacterized protein</fullName>
    </submittedName>
</protein>
<evidence type="ECO:0000256" key="1">
    <source>
        <dbReference type="SAM" id="MobiDB-lite"/>
    </source>
</evidence>
<evidence type="ECO:0000313" key="2">
    <source>
        <dbReference type="EMBL" id="GBO23663.1"/>
    </source>
</evidence>
<dbReference type="EMBL" id="BGPR01046713">
    <property type="protein sequence ID" value="GBO23663.1"/>
    <property type="molecule type" value="Genomic_DNA"/>
</dbReference>
<organism evidence="2 3">
    <name type="scientific">Araneus ventricosus</name>
    <name type="common">Orbweaver spider</name>
    <name type="synonym">Epeira ventricosa</name>
    <dbReference type="NCBI Taxonomy" id="182803"/>
    <lineage>
        <taxon>Eukaryota</taxon>
        <taxon>Metazoa</taxon>
        <taxon>Ecdysozoa</taxon>
        <taxon>Arthropoda</taxon>
        <taxon>Chelicerata</taxon>
        <taxon>Arachnida</taxon>
        <taxon>Araneae</taxon>
        <taxon>Araneomorphae</taxon>
        <taxon>Entelegynae</taxon>
        <taxon>Araneoidea</taxon>
        <taxon>Araneidae</taxon>
        <taxon>Araneus</taxon>
    </lineage>
</organism>
<gene>
    <name evidence="2" type="ORF">AVEN_256183_1</name>
</gene>
<evidence type="ECO:0000313" key="3">
    <source>
        <dbReference type="Proteomes" id="UP000499080"/>
    </source>
</evidence>
<dbReference type="AlphaFoldDB" id="A0A4Y2VEF0"/>
<feature type="region of interest" description="Disordered" evidence="1">
    <location>
        <begin position="44"/>
        <end position="63"/>
    </location>
</feature>
<reference evidence="2 3" key="1">
    <citation type="journal article" date="2019" name="Sci. Rep.">
        <title>Orb-weaving spider Araneus ventricosus genome elucidates the spidroin gene catalogue.</title>
        <authorList>
            <person name="Kono N."/>
            <person name="Nakamura H."/>
            <person name="Ohtoshi R."/>
            <person name="Moran D.A.P."/>
            <person name="Shinohara A."/>
            <person name="Yoshida Y."/>
            <person name="Fujiwara M."/>
            <person name="Mori M."/>
            <person name="Tomita M."/>
            <person name="Arakawa K."/>
        </authorList>
    </citation>
    <scope>NUCLEOTIDE SEQUENCE [LARGE SCALE GENOMIC DNA]</scope>
</reference>
<proteinExistence type="predicted"/>
<name>A0A4Y2VEF0_ARAVE</name>
<accession>A0A4Y2VEF0</accession>
<feature type="region of interest" description="Disordered" evidence="1">
    <location>
        <begin position="69"/>
        <end position="89"/>
    </location>
</feature>
<feature type="compositionally biased region" description="Polar residues" evidence="1">
    <location>
        <begin position="69"/>
        <end position="80"/>
    </location>
</feature>
<comment type="caution">
    <text evidence="2">The sequence shown here is derived from an EMBL/GenBank/DDBJ whole genome shotgun (WGS) entry which is preliminary data.</text>
</comment>
<keyword evidence="3" id="KW-1185">Reference proteome</keyword>
<dbReference type="Proteomes" id="UP000499080">
    <property type="component" value="Unassembled WGS sequence"/>
</dbReference>